<dbReference type="SUPFAM" id="SSF56112">
    <property type="entry name" value="Protein kinase-like (PK-like)"/>
    <property type="match status" value="1"/>
</dbReference>
<dbReference type="PROSITE" id="PS50011">
    <property type="entry name" value="PROTEIN_KINASE_DOM"/>
    <property type="match status" value="1"/>
</dbReference>
<dbReference type="GO" id="GO:0005524">
    <property type="term" value="F:ATP binding"/>
    <property type="evidence" value="ECO:0007669"/>
    <property type="project" value="UniProtKB-UniRule"/>
</dbReference>
<reference evidence="10" key="1">
    <citation type="submission" date="2015-12" db="EMBL/GenBank/DDBJ databases">
        <title>Update maize B73 reference genome by single molecule sequencing technologies.</title>
        <authorList>
            <consortium name="Maize Genome Sequencing Project"/>
            <person name="Ware D."/>
        </authorList>
    </citation>
    <scope>NUCLEOTIDE SEQUENCE [LARGE SCALE GENOMIC DNA]</scope>
    <source>
        <tissue evidence="10">Seedling</tissue>
    </source>
</reference>
<proteinExistence type="predicted"/>
<evidence type="ECO:0000256" key="8">
    <source>
        <dbReference type="ARBA" id="ARBA00023170"/>
    </source>
</evidence>
<evidence type="ECO:0000256" key="5">
    <source>
        <dbReference type="ARBA" id="ARBA00022741"/>
    </source>
</evidence>
<keyword evidence="7 9" id="KW-0067">ATP-binding</keyword>
<dbReference type="Gene3D" id="3.30.430.20">
    <property type="entry name" value="Gnk2 domain, C-X8-C-X2-C motif"/>
    <property type="match status" value="2"/>
</dbReference>
<dbReference type="CDD" id="cd23509">
    <property type="entry name" value="Gnk2-like"/>
    <property type="match status" value="2"/>
</dbReference>
<dbReference type="InterPro" id="IPR038408">
    <property type="entry name" value="GNK2_sf"/>
</dbReference>
<evidence type="ECO:0000256" key="2">
    <source>
        <dbReference type="ARBA" id="ARBA00022679"/>
    </source>
</evidence>
<feature type="binding site" evidence="9">
    <location>
        <position position="392"/>
    </location>
    <ligand>
        <name>ATP</name>
        <dbReference type="ChEBI" id="CHEBI:30616"/>
    </ligand>
</feature>
<dbReference type="Pfam" id="PF07714">
    <property type="entry name" value="PK_Tyr_Ser-Thr"/>
    <property type="match status" value="2"/>
</dbReference>
<dbReference type="FunFam" id="3.30.200.20:FF:000177">
    <property type="entry name" value="Cysteine-rich receptor-like protein kinase 2"/>
    <property type="match status" value="1"/>
</dbReference>
<gene>
    <name evidence="10" type="ORF">ZEAMMB73_Zm00001d021696</name>
</gene>
<keyword evidence="2" id="KW-0808">Transferase</keyword>
<dbReference type="AlphaFoldDB" id="A0A1D6IE40"/>
<dbReference type="Pfam" id="PF01657">
    <property type="entry name" value="Stress-antifung"/>
    <property type="match status" value="2"/>
</dbReference>
<protein>
    <submittedName>
        <fullName evidence="10">Cysteine-rich receptor-like protein kinase 10</fullName>
    </submittedName>
</protein>
<dbReference type="InterPro" id="IPR011009">
    <property type="entry name" value="Kinase-like_dom_sf"/>
</dbReference>
<dbReference type="PROSITE" id="PS51473">
    <property type="entry name" value="GNK2"/>
    <property type="match status" value="2"/>
</dbReference>
<dbReference type="PANTHER" id="PTHR47973">
    <property type="entry name" value="CYSTEINE-RICH RECEPTOR-LIKE PROTEIN KINASE 3"/>
    <property type="match status" value="1"/>
</dbReference>
<dbReference type="InterPro" id="IPR002902">
    <property type="entry name" value="GNK2"/>
</dbReference>
<keyword evidence="5 9" id="KW-0547">Nucleotide-binding</keyword>
<evidence type="ECO:0000313" key="10">
    <source>
        <dbReference type="EMBL" id="ONM58043.1"/>
    </source>
</evidence>
<keyword evidence="8 10" id="KW-0675">Receptor</keyword>
<keyword evidence="1" id="KW-0723">Serine/threonine-protein kinase</keyword>
<name>A0A1D6IE40_MAIZE</name>
<sequence length="624" mass="67471">MFTCRCAVVVVVALAVLLLPAAATQLVYCDDSTYADNSTFQANLNLLSAALPANASASPAGFATGAVGTAPEQVNGMALCRGDTNASSCSSCVAAAFRYAQAQQGCPLTKGATVYLDDCTLRFAGIRFLDFLREDQWLVPELLRGARALQICELVTSPAIEPASGSVNATDAWFGAAVAGIFTALVDRAAAASNATRKYFATAEMDFDPKLYGLAQCAPDLTPAQCQGCLGDLQSRVTAQFLSGRPLGNNAFMVWCSLRYSVSPFYAGRAMLQLPAPPAPPPTSTPTLHSSGLVYAGRKVNAAGISAGIACVVVLMLILSVFFFIRFRLRIKVKKNDHSLKKIGRAQCTIFDLLTLEEATEHFAEKNKLGKGGFGIVYKGILSDGQEIAVKKLLGRAGSGLDQLQNEVQVLAELQHKNLVGLQGFCSHHNDTLLVYEYIKNGSLDTILFDDREGNALNWEQHGYMAPEYASHGSVSPKIDIFSFGVLILEIVTRRSNCSSDDHSTVNLLSDVWDHWKKGTMPQMLHRSLDEFARSQALRCIHIGLLCVQPEPDDRPDISAVVFMLTRDSIELQPPGQPAFFFGRESPSALRLDGQSSYVYHRDGFKLGQGVSVNGVTLSELYPR</sequence>
<dbReference type="InterPro" id="IPR052059">
    <property type="entry name" value="CR_Ser/Thr_kinase"/>
</dbReference>
<dbReference type="Gene3D" id="1.10.510.10">
    <property type="entry name" value="Transferase(Phosphotransferase) domain 1"/>
    <property type="match status" value="1"/>
</dbReference>
<evidence type="ECO:0000256" key="1">
    <source>
        <dbReference type="ARBA" id="ARBA00022527"/>
    </source>
</evidence>
<keyword evidence="6 10" id="KW-0418">Kinase</keyword>
<dbReference type="Gene3D" id="3.30.200.20">
    <property type="entry name" value="Phosphorylase Kinase, domain 1"/>
    <property type="match status" value="1"/>
</dbReference>
<evidence type="ECO:0000256" key="3">
    <source>
        <dbReference type="ARBA" id="ARBA00022729"/>
    </source>
</evidence>
<keyword evidence="3" id="KW-0732">Signal</keyword>
<keyword evidence="4" id="KW-0677">Repeat</keyword>
<accession>A0A1D6IE40</accession>
<dbReference type="InterPro" id="IPR001245">
    <property type="entry name" value="Ser-Thr/Tyr_kinase_cat_dom"/>
</dbReference>
<dbReference type="InterPro" id="IPR000719">
    <property type="entry name" value="Prot_kinase_dom"/>
</dbReference>
<dbReference type="InterPro" id="IPR017441">
    <property type="entry name" value="Protein_kinase_ATP_BS"/>
</dbReference>
<evidence type="ECO:0000256" key="7">
    <source>
        <dbReference type="ARBA" id="ARBA00022840"/>
    </source>
</evidence>
<dbReference type="PROSITE" id="PS00107">
    <property type="entry name" value="PROTEIN_KINASE_ATP"/>
    <property type="match status" value="1"/>
</dbReference>
<dbReference type="GO" id="GO:0004674">
    <property type="term" value="F:protein serine/threonine kinase activity"/>
    <property type="evidence" value="ECO:0007669"/>
    <property type="project" value="UniProtKB-KW"/>
</dbReference>
<evidence type="ECO:0000256" key="4">
    <source>
        <dbReference type="ARBA" id="ARBA00022737"/>
    </source>
</evidence>
<organism evidence="10">
    <name type="scientific">Zea mays</name>
    <name type="common">Maize</name>
    <dbReference type="NCBI Taxonomy" id="4577"/>
    <lineage>
        <taxon>Eukaryota</taxon>
        <taxon>Viridiplantae</taxon>
        <taxon>Streptophyta</taxon>
        <taxon>Embryophyta</taxon>
        <taxon>Tracheophyta</taxon>
        <taxon>Spermatophyta</taxon>
        <taxon>Magnoliopsida</taxon>
        <taxon>Liliopsida</taxon>
        <taxon>Poales</taxon>
        <taxon>Poaceae</taxon>
        <taxon>PACMAD clade</taxon>
        <taxon>Panicoideae</taxon>
        <taxon>Andropogonodae</taxon>
        <taxon>Andropogoneae</taxon>
        <taxon>Tripsacinae</taxon>
        <taxon>Zea</taxon>
    </lineage>
</organism>
<evidence type="ECO:0000256" key="9">
    <source>
        <dbReference type="PROSITE-ProRule" id="PRU10141"/>
    </source>
</evidence>
<dbReference type="FunFam" id="3.30.430.20:FF:000010">
    <property type="entry name" value="Cysteine-rich receptor-like protein kinase 10"/>
    <property type="match status" value="1"/>
</dbReference>
<dbReference type="ExpressionAtlas" id="A0A1D6IE40">
    <property type="expression patterns" value="baseline and differential"/>
</dbReference>
<dbReference type="FunFam" id="3.30.430.20:FF:000018">
    <property type="entry name" value="Cysteine-rich receptor-like protein kinase 10"/>
    <property type="match status" value="1"/>
</dbReference>
<evidence type="ECO:0000256" key="6">
    <source>
        <dbReference type="ARBA" id="ARBA00022777"/>
    </source>
</evidence>
<dbReference type="EMBL" id="CM007650">
    <property type="protein sequence ID" value="ONM58043.1"/>
    <property type="molecule type" value="Genomic_DNA"/>
</dbReference>